<accession>A0A4R1QZA2</accession>
<dbReference type="PANTHER" id="PTHR19443:SF16">
    <property type="entry name" value="HEXOKINASE TYPE 1-RELATED"/>
    <property type="match status" value="1"/>
</dbReference>
<dbReference type="InterPro" id="IPR001312">
    <property type="entry name" value="Hexokinase"/>
</dbReference>
<comment type="pathway">
    <text evidence="1">Carbohydrate degradation.</text>
</comment>
<evidence type="ECO:0000256" key="6">
    <source>
        <dbReference type="ARBA" id="ARBA00022777"/>
    </source>
</evidence>
<dbReference type="GO" id="GO:0006006">
    <property type="term" value="P:glucose metabolic process"/>
    <property type="evidence" value="ECO:0007669"/>
    <property type="project" value="TreeGrafter"/>
</dbReference>
<dbReference type="GO" id="GO:0005536">
    <property type="term" value="F:D-glucose binding"/>
    <property type="evidence" value="ECO:0007669"/>
    <property type="project" value="InterPro"/>
</dbReference>
<dbReference type="GO" id="GO:0004340">
    <property type="term" value="F:glucokinase activity"/>
    <property type="evidence" value="ECO:0007669"/>
    <property type="project" value="TreeGrafter"/>
</dbReference>
<evidence type="ECO:0000256" key="8">
    <source>
        <dbReference type="ARBA" id="ARBA00023152"/>
    </source>
</evidence>
<dbReference type="Pfam" id="PF00349">
    <property type="entry name" value="Hexokinase_1"/>
    <property type="match status" value="1"/>
</dbReference>
<sequence length="437" mass="48359">MRTEKDRVVEFLDHYQMNHQRIVMAECCDRFLGEMERGLEGNHASLAMFPTFIEAEREIPLNERVIVIDAGGTNLRTGMLYFDDAGQAVIENFTKRPMPGSTGVVSKSEFFDAFADALRELADQSDTIGFCFSYPVQMLASRDGRMMRFSKQIQAKGVEGELLIANLRDAMQRNGLRSDHRIALLNDTVATLLAGKTASRERAFDSYVGFILGTGTNSCYIEQNANIRKEPGLDAARTQIINVEAGGFGLAPTGQIDRDFDRTTVDPGYYTFEKMISGRYLGGISHQVIRQAAQDGLFTPETAERLGQLPELNTFAVNQFLHQPDRISHPLGAALSAATGSDRVILYLLLDSMVERAAKLAAVNLAAMVLKSGCGTRPDRPVCLTADGTTFYQMKGLRFKTEYYLQQFLTEQQGRFFEIVNVDNAPLIGAAIAGLIN</sequence>
<evidence type="ECO:0000256" key="4">
    <source>
        <dbReference type="ARBA" id="ARBA00022679"/>
    </source>
</evidence>
<dbReference type="Proteomes" id="UP000295008">
    <property type="component" value="Unassembled WGS sequence"/>
</dbReference>
<dbReference type="EMBL" id="SLUN01000042">
    <property type="protein sequence ID" value="TCL58308.1"/>
    <property type="molecule type" value="Genomic_DNA"/>
</dbReference>
<protein>
    <submittedName>
        <fullName evidence="12">Hexokinase</fullName>
    </submittedName>
</protein>
<dbReference type="PANTHER" id="PTHR19443">
    <property type="entry name" value="HEXOKINASE"/>
    <property type="match status" value="1"/>
</dbReference>
<dbReference type="GO" id="GO:0006096">
    <property type="term" value="P:glycolytic process"/>
    <property type="evidence" value="ECO:0007669"/>
    <property type="project" value="UniProtKB-UniPathway"/>
</dbReference>
<keyword evidence="5" id="KW-0547">Nucleotide-binding</keyword>
<keyword evidence="13" id="KW-1185">Reference proteome</keyword>
<evidence type="ECO:0000256" key="5">
    <source>
        <dbReference type="ARBA" id="ARBA00022741"/>
    </source>
</evidence>
<gene>
    <name evidence="12" type="ORF">EDC14_10421</name>
</gene>
<dbReference type="Pfam" id="PF03727">
    <property type="entry name" value="Hexokinase_2"/>
    <property type="match status" value="1"/>
</dbReference>
<feature type="domain" description="Hexokinase N-terminal" evidence="10">
    <location>
        <begin position="10"/>
        <end position="195"/>
    </location>
</feature>
<dbReference type="SUPFAM" id="SSF53067">
    <property type="entry name" value="Actin-like ATPase domain"/>
    <property type="match status" value="2"/>
</dbReference>
<dbReference type="Gene3D" id="3.40.367.20">
    <property type="match status" value="1"/>
</dbReference>
<evidence type="ECO:0000313" key="12">
    <source>
        <dbReference type="EMBL" id="TCL58308.1"/>
    </source>
</evidence>
<evidence type="ECO:0000259" key="10">
    <source>
        <dbReference type="Pfam" id="PF00349"/>
    </source>
</evidence>
<evidence type="ECO:0000256" key="3">
    <source>
        <dbReference type="ARBA" id="ARBA00009225"/>
    </source>
</evidence>
<name>A0A4R1QZA2_HYDET</name>
<comment type="catalytic activity">
    <reaction evidence="9">
        <text>D-fructose + ATP = D-fructose 6-phosphate + ADP + H(+)</text>
        <dbReference type="Rhea" id="RHEA:16125"/>
        <dbReference type="ChEBI" id="CHEBI:15378"/>
        <dbReference type="ChEBI" id="CHEBI:30616"/>
        <dbReference type="ChEBI" id="CHEBI:37721"/>
        <dbReference type="ChEBI" id="CHEBI:61527"/>
        <dbReference type="ChEBI" id="CHEBI:456216"/>
        <dbReference type="EC" id="2.7.1.1"/>
    </reaction>
    <physiologicalReaction direction="left-to-right" evidence="9">
        <dbReference type="Rhea" id="RHEA:16126"/>
    </physiologicalReaction>
</comment>
<dbReference type="RefSeq" id="WP_132016794.1">
    <property type="nucleotide sequence ID" value="NZ_SLUN01000042.1"/>
</dbReference>
<keyword evidence="6 12" id="KW-0418">Kinase</keyword>
<dbReference type="InterPro" id="IPR022673">
    <property type="entry name" value="Hexokinase_C"/>
</dbReference>
<dbReference type="InterPro" id="IPR022672">
    <property type="entry name" value="Hexokinase_N"/>
</dbReference>
<evidence type="ECO:0000256" key="1">
    <source>
        <dbReference type="ARBA" id="ARBA00004921"/>
    </source>
</evidence>
<organism evidence="12 13">
    <name type="scientific">Hydrogenispora ethanolica</name>
    <dbReference type="NCBI Taxonomy" id="1082276"/>
    <lineage>
        <taxon>Bacteria</taxon>
        <taxon>Bacillati</taxon>
        <taxon>Bacillota</taxon>
        <taxon>Hydrogenispora</taxon>
    </lineage>
</organism>
<evidence type="ECO:0000256" key="7">
    <source>
        <dbReference type="ARBA" id="ARBA00022840"/>
    </source>
</evidence>
<dbReference type="GO" id="GO:0008865">
    <property type="term" value="F:fructokinase activity"/>
    <property type="evidence" value="ECO:0007669"/>
    <property type="project" value="TreeGrafter"/>
</dbReference>
<evidence type="ECO:0000256" key="9">
    <source>
        <dbReference type="ARBA" id="ARBA00047905"/>
    </source>
</evidence>
<dbReference type="InterPro" id="IPR043129">
    <property type="entry name" value="ATPase_NBD"/>
</dbReference>
<feature type="domain" description="Hexokinase C-terminal" evidence="11">
    <location>
        <begin position="208"/>
        <end position="434"/>
    </location>
</feature>
<dbReference type="UniPathway" id="UPA00109">
    <property type="reaction ID" value="UER00180"/>
</dbReference>
<comment type="pathway">
    <text evidence="2">Carbohydrate metabolism.</text>
</comment>
<dbReference type="CDD" id="cd24000">
    <property type="entry name" value="ASKHA_NBD_HK"/>
    <property type="match status" value="1"/>
</dbReference>
<dbReference type="GO" id="GO:0005829">
    <property type="term" value="C:cytosol"/>
    <property type="evidence" value="ECO:0007669"/>
    <property type="project" value="TreeGrafter"/>
</dbReference>
<dbReference type="GO" id="GO:0005524">
    <property type="term" value="F:ATP binding"/>
    <property type="evidence" value="ECO:0007669"/>
    <property type="project" value="UniProtKB-KW"/>
</dbReference>
<keyword evidence="7" id="KW-0067">ATP-binding</keyword>
<evidence type="ECO:0000259" key="11">
    <source>
        <dbReference type="Pfam" id="PF03727"/>
    </source>
</evidence>
<keyword evidence="4" id="KW-0808">Transferase</keyword>
<reference evidence="12 13" key="1">
    <citation type="submission" date="2019-03" db="EMBL/GenBank/DDBJ databases">
        <title>Genomic Encyclopedia of Type Strains, Phase IV (KMG-IV): sequencing the most valuable type-strain genomes for metagenomic binning, comparative biology and taxonomic classification.</title>
        <authorList>
            <person name="Goeker M."/>
        </authorList>
    </citation>
    <scope>NUCLEOTIDE SEQUENCE [LARGE SCALE GENOMIC DNA]</scope>
    <source>
        <strain evidence="12 13">LX-B</strain>
    </source>
</reference>
<dbReference type="OrthoDB" id="6383434at2"/>
<comment type="caution">
    <text evidence="12">The sequence shown here is derived from an EMBL/GenBank/DDBJ whole genome shotgun (WGS) entry which is preliminary data.</text>
</comment>
<evidence type="ECO:0000256" key="2">
    <source>
        <dbReference type="ARBA" id="ARBA00005007"/>
    </source>
</evidence>
<dbReference type="PROSITE" id="PS51748">
    <property type="entry name" value="HEXOKINASE_2"/>
    <property type="match status" value="1"/>
</dbReference>
<keyword evidence="8" id="KW-0324">Glycolysis</keyword>
<dbReference type="PRINTS" id="PR00475">
    <property type="entry name" value="HEXOKINASE"/>
</dbReference>
<evidence type="ECO:0000313" key="13">
    <source>
        <dbReference type="Proteomes" id="UP000295008"/>
    </source>
</evidence>
<dbReference type="GO" id="GO:0001678">
    <property type="term" value="P:intracellular glucose homeostasis"/>
    <property type="evidence" value="ECO:0007669"/>
    <property type="project" value="InterPro"/>
</dbReference>
<proteinExistence type="inferred from homology"/>
<dbReference type="Gene3D" id="3.30.420.40">
    <property type="match status" value="1"/>
</dbReference>
<comment type="similarity">
    <text evidence="3">Belongs to the hexokinase family.</text>
</comment>
<dbReference type="AlphaFoldDB" id="A0A4R1QZA2"/>